<evidence type="ECO:0000256" key="1">
    <source>
        <dbReference type="PROSITE-ProRule" id="PRU00339"/>
    </source>
</evidence>
<gene>
    <name evidence="2" type="ORF">A2755_00160</name>
</gene>
<dbReference type="SUPFAM" id="SSF48452">
    <property type="entry name" value="TPR-like"/>
    <property type="match status" value="1"/>
</dbReference>
<organism evidence="2 3">
    <name type="scientific">Candidatus Wolfebacteria bacterium RIFCSPHIGHO2_01_FULL_48_22</name>
    <dbReference type="NCBI Taxonomy" id="1802555"/>
    <lineage>
        <taxon>Bacteria</taxon>
        <taxon>Candidatus Wolfeibacteriota</taxon>
    </lineage>
</organism>
<comment type="caution">
    <text evidence="2">The sequence shown here is derived from an EMBL/GenBank/DDBJ whole genome shotgun (WGS) entry which is preliminary data.</text>
</comment>
<dbReference type="InterPro" id="IPR019734">
    <property type="entry name" value="TPR_rpt"/>
</dbReference>
<dbReference type="STRING" id="1802555.A2755_00160"/>
<protein>
    <submittedName>
        <fullName evidence="2">Uncharacterized protein</fullName>
    </submittedName>
</protein>
<reference evidence="2 3" key="1">
    <citation type="journal article" date="2016" name="Nat. Commun.">
        <title>Thousands of microbial genomes shed light on interconnected biogeochemical processes in an aquifer system.</title>
        <authorList>
            <person name="Anantharaman K."/>
            <person name="Brown C.T."/>
            <person name="Hug L.A."/>
            <person name="Sharon I."/>
            <person name="Castelle C.J."/>
            <person name="Probst A.J."/>
            <person name="Thomas B.C."/>
            <person name="Singh A."/>
            <person name="Wilkins M.J."/>
            <person name="Karaoz U."/>
            <person name="Brodie E.L."/>
            <person name="Williams K.H."/>
            <person name="Hubbard S.S."/>
            <person name="Banfield J.F."/>
        </authorList>
    </citation>
    <scope>NUCLEOTIDE SEQUENCE [LARGE SCALE GENOMIC DNA]</scope>
</reference>
<feature type="repeat" description="TPR" evidence="1">
    <location>
        <begin position="38"/>
        <end position="71"/>
    </location>
</feature>
<proteinExistence type="predicted"/>
<dbReference type="PROSITE" id="PS50005">
    <property type="entry name" value="TPR"/>
    <property type="match status" value="1"/>
</dbReference>
<dbReference type="InterPro" id="IPR011990">
    <property type="entry name" value="TPR-like_helical_dom_sf"/>
</dbReference>
<evidence type="ECO:0000313" key="3">
    <source>
        <dbReference type="Proteomes" id="UP000177029"/>
    </source>
</evidence>
<name>A0A1F8DSA7_9BACT</name>
<dbReference type="Pfam" id="PF13181">
    <property type="entry name" value="TPR_8"/>
    <property type="match status" value="1"/>
</dbReference>
<accession>A0A1F8DSA7</accession>
<dbReference type="SMART" id="SM00028">
    <property type="entry name" value="TPR"/>
    <property type="match status" value="3"/>
</dbReference>
<dbReference type="Proteomes" id="UP000177029">
    <property type="component" value="Unassembled WGS sequence"/>
</dbReference>
<keyword evidence="1" id="KW-0802">TPR repeat</keyword>
<dbReference type="EMBL" id="MGIP01000010">
    <property type="protein sequence ID" value="OGM91510.1"/>
    <property type="molecule type" value="Genomic_DNA"/>
</dbReference>
<dbReference type="Gene3D" id="1.25.40.10">
    <property type="entry name" value="Tetratricopeptide repeat domain"/>
    <property type="match status" value="1"/>
</dbReference>
<sequence length="185" mass="20897">MGFLSKILGKDYESEKIAAFAEIGRQFVEAEKINQAKAGWLTMRGNNHSMRRRFDLAIADFTEALKFEPNRPFTLISLGGAYAHTGNYKEAITILESAKKYLEAVDATLRNISEHNLYSELGSAYFFADKKQEAVVCLTKSLEAVEKQRALKNTGAVSEEEWEAQQKMIAPMIKNAEWLLARIKL</sequence>
<evidence type="ECO:0000313" key="2">
    <source>
        <dbReference type="EMBL" id="OGM91510.1"/>
    </source>
</evidence>
<dbReference type="AlphaFoldDB" id="A0A1F8DSA7"/>